<reference evidence="2 3" key="1">
    <citation type="journal article" date="2019" name="Commun. Biol.">
        <title>The bagworm genome reveals a unique fibroin gene that provides high tensile strength.</title>
        <authorList>
            <person name="Kono N."/>
            <person name="Nakamura H."/>
            <person name="Ohtoshi R."/>
            <person name="Tomita M."/>
            <person name="Numata K."/>
            <person name="Arakawa K."/>
        </authorList>
    </citation>
    <scope>NUCLEOTIDE SEQUENCE [LARGE SCALE GENOMIC DNA]</scope>
</reference>
<evidence type="ECO:0000313" key="3">
    <source>
        <dbReference type="Proteomes" id="UP000299102"/>
    </source>
</evidence>
<organism evidence="2 3">
    <name type="scientific">Eumeta variegata</name>
    <name type="common">Bagworm moth</name>
    <name type="synonym">Eumeta japonica</name>
    <dbReference type="NCBI Taxonomy" id="151549"/>
    <lineage>
        <taxon>Eukaryota</taxon>
        <taxon>Metazoa</taxon>
        <taxon>Ecdysozoa</taxon>
        <taxon>Arthropoda</taxon>
        <taxon>Hexapoda</taxon>
        <taxon>Insecta</taxon>
        <taxon>Pterygota</taxon>
        <taxon>Neoptera</taxon>
        <taxon>Endopterygota</taxon>
        <taxon>Lepidoptera</taxon>
        <taxon>Glossata</taxon>
        <taxon>Ditrysia</taxon>
        <taxon>Tineoidea</taxon>
        <taxon>Psychidae</taxon>
        <taxon>Oiketicinae</taxon>
        <taxon>Eumeta</taxon>
    </lineage>
</organism>
<proteinExistence type="predicted"/>
<dbReference type="Proteomes" id="UP000299102">
    <property type="component" value="Unassembled WGS sequence"/>
</dbReference>
<evidence type="ECO:0000313" key="2">
    <source>
        <dbReference type="EMBL" id="GBP52800.1"/>
    </source>
</evidence>
<sequence>MQATTEYVVTAPHGSSRPRGIAGFLGRNRISDGGVSGLMKGERGDKGENRLWPSLSSISHRNSQSTKDNNGSCIFTSVFCENVDLIGRADPFSCCS</sequence>
<feature type="region of interest" description="Disordered" evidence="1">
    <location>
        <begin position="35"/>
        <end position="68"/>
    </location>
</feature>
<feature type="compositionally biased region" description="Basic and acidic residues" evidence="1">
    <location>
        <begin position="40"/>
        <end position="49"/>
    </location>
</feature>
<comment type="caution">
    <text evidence="2">The sequence shown here is derived from an EMBL/GenBank/DDBJ whole genome shotgun (WGS) entry which is preliminary data.</text>
</comment>
<protein>
    <submittedName>
        <fullName evidence="2">Uncharacterized protein</fullName>
    </submittedName>
</protein>
<name>A0A4C1WPL6_EUMVA</name>
<evidence type="ECO:0000256" key="1">
    <source>
        <dbReference type="SAM" id="MobiDB-lite"/>
    </source>
</evidence>
<dbReference type="EMBL" id="BGZK01000610">
    <property type="protein sequence ID" value="GBP52800.1"/>
    <property type="molecule type" value="Genomic_DNA"/>
</dbReference>
<accession>A0A4C1WPL6</accession>
<feature type="compositionally biased region" description="Polar residues" evidence="1">
    <location>
        <begin position="54"/>
        <end position="68"/>
    </location>
</feature>
<keyword evidence="3" id="KW-1185">Reference proteome</keyword>
<dbReference type="AlphaFoldDB" id="A0A4C1WPL6"/>
<gene>
    <name evidence="2" type="ORF">EVAR_39338_1</name>
</gene>